<evidence type="ECO:0000256" key="4">
    <source>
        <dbReference type="ARBA" id="ARBA00022989"/>
    </source>
</evidence>
<evidence type="ECO:0000256" key="3">
    <source>
        <dbReference type="ARBA" id="ARBA00022692"/>
    </source>
</evidence>
<keyword evidence="3 6" id="KW-0812">Transmembrane</keyword>
<dbReference type="PANTHER" id="PTHR38459:SF1">
    <property type="entry name" value="PROPHAGE BACTOPRENOL-LINKED GLUCOSE TRANSLOCASE HOMOLOG"/>
    <property type="match status" value="1"/>
</dbReference>
<feature type="transmembrane region" description="Helical" evidence="6">
    <location>
        <begin position="41"/>
        <end position="59"/>
    </location>
</feature>
<feature type="transmembrane region" description="Helical" evidence="6">
    <location>
        <begin position="79"/>
        <end position="100"/>
    </location>
</feature>
<keyword evidence="9" id="KW-1185">Reference proteome</keyword>
<feature type="transmembrane region" description="Helical" evidence="6">
    <location>
        <begin position="106"/>
        <end position="126"/>
    </location>
</feature>
<dbReference type="Pfam" id="PF04138">
    <property type="entry name" value="GtrA_DPMS_TM"/>
    <property type="match status" value="1"/>
</dbReference>
<dbReference type="GO" id="GO:0005886">
    <property type="term" value="C:plasma membrane"/>
    <property type="evidence" value="ECO:0007669"/>
    <property type="project" value="TreeGrafter"/>
</dbReference>
<evidence type="ECO:0000313" key="9">
    <source>
        <dbReference type="Proteomes" id="UP000444174"/>
    </source>
</evidence>
<dbReference type="InterPro" id="IPR007267">
    <property type="entry name" value="GtrA_DPMS_TM"/>
</dbReference>
<organism evidence="8 9">
    <name type="scientific">Tritonibacter litoralis</name>
    <dbReference type="NCBI Taxonomy" id="2662264"/>
    <lineage>
        <taxon>Bacteria</taxon>
        <taxon>Pseudomonadati</taxon>
        <taxon>Pseudomonadota</taxon>
        <taxon>Alphaproteobacteria</taxon>
        <taxon>Rhodobacterales</taxon>
        <taxon>Paracoccaceae</taxon>
        <taxon>Tritonibacter</taxon>
    </lineage>
</organism>
<protein>
    <submittedName>
        <fullName evidence="8">GtrA family protein</fullName>
    </submittedName>
</protein>
<dbReference type="InterPro" id="IPR051401">
    <property type="entry name" value="GtrA_CellWall_Glycosyl"/>
</dbReference>
<comment type="caution">
    <text evidence="8">The sequence shown here is derived from an EMBL/GenBank/DDBJ whole genome shotgun (WGS) entry which is preliminary data.</text>
</comment>
<feature type="transmembrane region" description="Helical" evidence="6">
    <location>
        <begin position="12"/>
        <end position="35"/>
    </location>
</feature>
<dbReference type="EMBL" id="WIBF01000009">
    <property type="protein sequence ID" value="MQQ09618.1"/>
    <property type="molecule type" value="Genomic_DNA"/>
</dbReference>
<evidence type="ECO:0000256" key="5">
    <source>
        <dbReference type="ARBA" id="ARBA00023136"/>
    </source>
</evidence>
<dbReference type="RefSeq" id="WP_153216594.1">
    <property type="nucleotide sequence ID" value="NZ_WIBF01000009.1"/>
</dbReference>
<proteinExistence type="inferred from homology"/>
<keyword evidence="4 6" id="KW-1133">Transmembrane helix</keyword>
<evidence type="ECO:0000259" key="7">
    <source>
        <dbReference type="Pfam" id="PF04138"/>
    </source>
</evidence>
<evidence type="ECO:0000256" key="1">
    <source>
        <dbReference type="ARBA" id="ARBA00004141"/>
    </source>
</evidence>
<evidence type="ECO:0000256" key="6">
    <source>
        <dbReference type="SAM" id="Phobius"/>
    </source>
</evidence>
<evidence type="ECO:0000256" key="2">
    <source>
        <dbReference type="ARBA" id="ARBA00009399"/>
    </source>
</evidence>
<accession>A0A843YIJ0</accession>
<sequence>MPVKPSSLLRQFITFSGVGAIATACHYVVLFVLVVDAGVQPVTASFCGAVVGAIVSYVLNRAYTFQSTAQHRKTAPKFFLIAALAVISNTALIRFLIVSVGLPYQVAQVLTTAVLIVVTFGLNKVWSFRD</sequence>
<dbReference type="Proteomes" id="UP000444174">
    <property type="component" value="Unassembled WGS sequence"/>
</dbReference>
<reference evidence="8 9" key="1">
    <citation type="submission" date="2019-10" db="EMBL/GenBank/DDBJ databases">
        <title>Epibacterium sp. nov., isolated from seawater.</title>
        <authorList>
            <person name="Zhang X."/>
            <person name="Li N."/>
        </authorList>
    </citation>
    <scope>NUCLEOTIDE SEQUENCE [LARGE SCALE GENOMIC DNA]</scope>
    <source>
        <strain evidence="8 9">SM1979</strain>
    </source>
</reference>
<gene>
    <name evidence="8" type="ORF">GFB49_14215</name>
</gene>
<dbReference type="GO" id="GO:0000271">
    <property type="term" value="P:polysaccharide biosynthetic process"/>
    <property type="evidence" value="ECO:0007669"/>
    <property type="project" value="InterPro"/>
</dbReference>
<evidence type="ECO:0000313" key="8">
    <source>
        <dbReference type="EMBL" id="MQQ09618.1"/>
    </source>
</evidence>
<dbReference type="PANTHER" id="PTHR38459">
    <property type="entry name" value="PROPHAGE BACTOPRENOL-LINKED GLUCOSE TRANSLOCASE HOMOLOG"/>
    <property type="match status" value="1"/>
</dbReference>
<comment type="subcellular location">
    <subcellularLocation>
        <location evidence="1">Membrane</location>
        <topology evidence="1">Multi-pass membrane protein</topology>
    </subcellularLocation>
</comment>
<feature type="domain" description="GtrA/DPMS transmembrane" evidence="7">
    <location>
        <begin position="15"/>
        <end position="128"/>
    </location>
</feature>
<comment type="similarity">
    <text evidence="2">Belongs to the GtrA family.</text>
</comment>
<name>A0A843YIJ0_9RHOB</name>
<keyword evidence="5 6" id="KW-0472">Membrane</keyword>
<dbReference type="AlphaFoldDB" id="A0A843YIJ0"/>
<dbReference type="PROSITE" id="PS51257">
    <property type="entry name" value="PROKAR_LIPOPROTEIN"/>
    <property type="match status" value="1"/>
</dbReference>